<dbReference type="HAMAP" id="MF_01368">
    <property type="entry name" value="Ribosomal_bL17"/>
    <property type="match status" value="1"/>
</dbReference>
<dbReference type="FunFam" id="3.90.1030.10:FF:000005">
    <property type="entry name" value="Probable 50S ribosomal protein L17"/>
    <property type="match status" value="1"/>
</dbReference>
<evidence type="ECO:0000256" key="1">
    <source>
        <dbReference type="ARBA" id="ARBA00004173"/>
    </source>
</evidence>
<comment type="similarity">
    <text evidence="2 8">Belongs to the bacterial ribosomal protein bL17 family.</text>
</comment>
<dbReference type="InterPro" id="IPR000456">
    <property type="entry name" value="Ribosomal_bL17"/>
</dbReference>
<dbReference type="Proteomes" id="UP000182658">
    <property type="component" value="Unassembled WGS sequence"/>
</dbReference>
<evidence type="ECO:0000313" key="10">
    <source>
        <dbReference type="EMBL" id="OIW28907.1"/>
    </source>
</evidence>
<evidence type="ECO:0000256" key="8">
    <source>
        <dbReference type="RuleBase" id="RU000660"/>
    </source>
</evidence>
<dbReference type="AlphaFoldDB" id="A0A1J7INY9"/>
<protein>
    <recommendedName>
        <fullName evidence="6">Large ribosomal subunit protein bL17m</fullName>
    </recommendedName>
</protein>
<sequence length="271" mass="31131">MPRQNFRVGVEPPDSRLVEAPPQIRPDDNDKPQPGDYYCCCWLNTQATTMAGGLTRFRHLGRTSAHRQALLRNLVTSLVKNESIHTTWHKAKEAQRLAEKLITLAKRNNETARRSAQGILYTPDRLMPKLFGELRERYADRPGGYTRVLRTETKNPFDQSQSAILELVDGPADLRFTVTAAAVARDRELGKEHNDLTERNMKKVTQFRKGGVVAFEEMVQKVQELNLTGSATEQEEKEPFWKRVAPPPKDYLRPWISHKFLRKPKDREDTA</sequence>
<evidence type="ECO:0000256" key="7">
    <source>
        <dbReference type="ARBA" id="ARBA00037226"/>
    </source>
</evidence>
<dbReference type="PANTHER" id="PTHR14413:SF16">
    <property type="entry name" value="LARGE RIBOSOMAL SUBUNIT PROTEIN BL17M"/>
    <property type="match status" value="1"/>
</dbReference>
<reference evidence="10 11" key="1">
    <citation type="submission" date="2016-10" db="EMBL/GenBank/DDBJ databases">
        <title>Draft genome sequence of Coniochaeta ligniaria NRRL30616, a lignocellulolytic fungus for bioabatement of inhibitors in plant biomass hydrolysates.</title>
        <authorList>
            <consortium name="DOE Joint Genome Institute"/>
            <person name="Jimenez D.J."/>
            <person name="Hector R.E."/>
            <person name="Riley R."/>
            <person name="Sun H."/>
            <person name="Grigoriev I.V."/>
            <person name="Van Elsas J.D."/>
            <person name="Nichols N.N."/>
        </authorList>
    </citation>
    <scope>NUCLEOTIDE SEQUENCE [LARGE SCALE GENOMIC DNA]</scope>
    <source>
        <strain evidence="10 11">NRRL 30616</strain>
    </source>
</reference>
<dbReference type="PANTHER" id="PTHR14413">
    <property type="entry name" value="RIBOSOMAL PROTEIN L17"/>
    <property type="match status" value="1"/>
</dbReference>
<keyword evidence="3 8" id="KW-0689">Ribosomal protein</keyword>
<dbReference type="Gene3D" id="3.90.1030.10">
    <property type="entry name" value="Ribosomal protein L17"/>
    <property type="match status" value="1"/>
</dbReference>
<feature type="region of interest" description="Disordered" evidence="9">
    <location>
        <begin position="1"/>
        <end position="31"/>
    </location>
</feature>
<evidence type="ECO:0000256" key="2">
    <source>
        <dbReference type="ARBA" id="ARBA00008777"/>
    </source>
</evidence>
<name>A0A1J7INY9_9PEZI</name>
<dbReference type="InterPro" id="IPR047859">
    <property type="entry name" value="Ribosomal_bL17_CS"/>
</dbReference>
<keyword evidence="11" id="KW-1185">Reference proteome</keyword>
<dbReference type="Pfam" id="PF01196">
    <property type="entry name" value="Ribosomal_L17"/>
    <property type="match status" value="1"/>
</dbReference>
<keyword evidence="4" id="KW-0496">Mitochondrion</keyword>
<accession>A0A1J7INY9</accession>
<gene>
    <name evidence="10" type="ORF">CONLIGDRAFT_633101</name>
</gene>
<dbReference type="InParanoid" id="A0A1J7INY9"/>
<comment type="function">
    <text evidence="7">Component of the mitochondrial ribosome (mitoribosome), a dedicated translation machinery responsible for the synthesis of mitochondrial genome-encoded proteins, including at least some of the essential transmembrane subunits of the mitochondrial respiratory chain. The mitoribosomes are attached to the mitochondrial inner membrane and translation products are cotranslationally integrated into the membrane.</text>
</comment>
<evidence type="ECO:0000256" key="4">
    <source>
        <dbReference type="ARBA" id="ARBA00023128"/>
    </source>
</evidence>
<organism evidence="10 11">
    <name type="scientific">Coniochaeta ligniaria NRRL 30616</name>
    <dbReference type="NCBI Taxonomy" id="1408157"/>
    <lineage>
        <taxon>Eukaryota</taxon>
        <taxon>Fungi</taxon>
        <taxon>Dikarya</taxon>
        <taxon>Ascomycota</taxon>
        <taxon>Pezizomycotina</taxon>
        <taxon>Sordariomycetes</taxon>
        <taxon>Sordariomycetidae</taxon>
        <taxon>Coniochaetales</taxon>
        <taxon>Coniochaetaceae</taxon>
        <taxon>Coniochaeta</taxon>
    </lineage>
</organism>
<evidence type="ECO:0000256" key="9">
    <source>
        <dbReference type="SAM" id="MobiDB-lite"/>
    </source>
</evidence>
<dbReference type="NCBIfam" id="TIGR00059">
    <property type="entry name" value="L17"/>
    <property type="match status" value="1"/>
</dbReference>
<keyword evidence="5 8" id="KW-0687">Ribonucleoprotein</keyword>
<dbReference type="OrthoDB" id="275000at2759"/>
<evidence type="ECO:0000256" key="6">
    <source>
        <dbReference type="ARBA" id="ARBA00035290"/>
    </source>
</evidence>
<dbReference type="GO" id="GO:0005762">
    <property type="term" value="C:mitochondrial large ribosomal subunit"/>
    <property type="evidence" value="ECO:0007669"/>
    <property type="project" value="TreeGrafter"/>
</dbReference>
<dbReference type="SUPFAM" id="SSF64263">
    <property type="entry name" value="Prokaryotic ribosomal protein L17"/>
    <property type="match status" value="1"/>
</dbReference>
<dbReference type="InterPro" id="IPR036373">
    <property type="entry name" value="Ribosomal_bL17_sf"/>
</dbReference>
<comment type="subcellular location">
    <subcellularLocation>
        <location evidence="1">Mitochondrion</location>
    </subcellularLocation>
</comment>
<dbReference type="FunCoup" id="A0A1J7INY9">
    <property type="interactions" value="593"/>
</dbReference>
<proteinExistence type="inferred from homology"/>
<dbReference type="EMBL" id="KV875098">
    <property type="protein sequence ID" value="OIW28907.1"/>
    <property type="molecule type" value="Genomic_DNA"/>
</dbReference>
<dbReference type="PROSITE" id="PS01167">
    <property type="entry name" value="RIBOSOMAL_L17"/>
    <property type="match status" value="1"/>
</dbReference>
<dbReference type="STRING" id="1408157.A0A1J7INY9"/>
<dbReference type="GO" id="GO:0006412">
    <property type="term" value="P:translation"/>
    <property type="evidence" value="ECO:0007669"/>
    <property type="project" value="InterPro"/>
</dbReference>
<dbReference type="GO" id="GO:0003735">
    <property type="term" value="F:structural constituent of ribosome"/>
    <property type="evidence" value="ECO:0007669"/>
    <property type="project" value="InterPro"/>
</dbReference>
<evidence type="ECO:0000313" key="11">
    <source>
        <dbReference type="Proteomes" id="UP000182658"/>
    </source>
</evidence>
<evidence type="ECO:0000256" key="5">
    <source>
        <dbReference type="ARBA" id="ARBA00023274"/>
    </source>
</evidence>
<evidence type="ECO:0000256" key="3">
    <source>
        <dbReference type="ARBA" id="ARBA00022980"/>
    </source>
</evidence>